<dbReference type="InterPro" id="IPR032675">
    <property type="entry name" value="LRR_dom_sf"/>
</dbReference>
<sequence>MTRPFEVADPGLLPSYEDATTHNPIAAVAPYIRREDLFNCALVCRAWNEAINPELWGEPAECFGFGEKNPLASFLLFLKALPHTSPSALSRAHTLNLEKCIASIYTSLPDTWFSNLLVLLPELRRLLLPGITFLDHASLVRKPSIKGYLPHHNLYHLNISNLTNTTSTSLVKLFTNLTPGLRVLDLSRTISAGHPDVLSAVGSLRNLRSLKLRWLKLSDKSIELLAHRLQVKIERLDITGNLLTDDLARHLLDWCFMPPEFEVAVDSSTGSDVRVPVAHESDDESDAEFGDEEEWMTARKLQRRELRTLGVSLPDPEGNLPPAAAGDKGLMHIHISNNRMSSRGVCQFLNSTRLRTLDCGAIVQQSNTPRRKEMKDITTAVTYYGFRKLRNLRIHRDAVLLVKPSDVGGCRETDLLDISRIPRLKTLALTNVPATADATMLGSLVKFLTKLPETNLKTLVLEMEEPKSEEMGFYDVTAPLAEDDTQTFFEMSRDDFSFFEDERAVPDERDNQNGKSVSKSTAKRERKNEVEVGTLDIIREWRNKSKQEGRGWKGNIRVLRDIGGAEVLERGAEGNRWGVMVSDFGRW</sequence>
<evidence type="ECO:0000313" key="4">
    <source>
        <dbReference type="Proteomes" id="UP001370758"/>
    </source>
</evidence>
<evidence type="ECO:0000313" key="3">
    <source>
        <dbReference type="EMBL" id="KAK6497375.1"/>
    </source>
</evidence>
<feature type="compositionally biased region" description="Basic and acidic residues" evidence="1">
    <location>
        <begin position="502"/>
        <end position="512"/>
    </location>
</feature>
<name>A0AAV9VV57_9PEZI</name>
<evidence type="ECO:0000256" key="1">
    <source>
        <dbReference type="SAM" id="MobiDB-lite"/>
    </source>
</evidence>
<feature type="domain" description="F-box" evidence="2">
    <location>
        <begin position="31"/>
        <end position="56"/>
    </location>
</feature>
<dbReference type="Pfam" id="PF12937">
    <property type="entry name" value="F-box-like"/>
    <property type="match status" value="1"/>
</dbReference>
<reference evidence="3 4" key="1">
    <citation type="submission" date="2023-08" db="EMBL/GenBank/DDBJ databases">
        <authorList>
            <person name="Palmer J.M."/>
        </authorList>
    </citation>
    <scope>NUCLEOTIDE SEQUENCE [LARGE SCALE GENOMIC DNA]</scope>
    <source>
        <strain evidence="3 4">TWF481</strain>
    </source>
</reference>
<evidence type="ECO:0000259" key="2">
    <source>
        <dbReference type="Pfam" id="PF12937"/>
    </source>
</evidence>
<gene>
    <name evidence="3" type="ORF">TWF481_011784</name>
</gene>
<feature type="region of interest" description="Disordered" evidence="1">
    <location>
        <begin position="502"/>
        <end position="525"/>
    </location>
</feature>
<keyword evidence="4" id="KW-1185">Reference proteome</keyword>
<proteinExistence type="predicted"/>
<protein>
    <recommendedName>
        <fullName evidence="2">F-box domain-containing protein</fullName>
    </recommendedName>
</protein>
<comment type="caution">
    <text evidence="3">The sequence shown here is derived from an EMBL/GenBank/DDBJ whole genome shotgun (WGS) entry which is preliminary data.</text>
</comment>
<dbReference type="Proteomes" id="UP001370758">
    <property type="component" value="Unassembled WGS sequence"/>
</dbReference>
<dbReference type="AlphaFoldDB" id="A0AAV9VV57"/>
<dbReference type="InterPro" id="IPR001810">
    <property type="entry name" value="F-box_dom"/>
</dbReference>
<organism evidence="3 4">
    <name type="scientific">Arthrobotrys musiformis</name>
    <dbReference type="NCBI Taxonomy" id="47236"/>
    <lineage>
        <taxon>Eukaryota</taxon>
        <taxon>Fungi</taxon>
        <taxon>Dikarya</taxon>
        <taxon>Ascomycota</taxon>
        <taxon>Pezizomycotina</taxon>
        <taxon>Orbiliomycetes</taxon>
        <taxon>Orbiliales</taxon>
        <taxon>Orbiliaceae</taxon>
        <taxon>Arthrobotrys</taxon>
    </lineage>
</organism>
<dbReference type="Gene3D" id="3.80.10.10">
    <property type="entry name" value="Ribonuclease Inhibitor"/>
    <property type="match status" value="1"/>
</dbReference>
<dbReference type="EMBL" id="JAVHJL010000009">
    <property type="protein sequence ID" value="KAK6497375.1"/>
    <property type="molecule type" value="Genomic_DNA"/>
</dbReference>
<dbReference type="SUPFAM" id="SSF52047">
    <property type="entry name" value="RNI-like"/>
    <property type="match status" value="1"/>
</dbReference>
<accession>A0AAV9VV57</accession>